<dbReference type="PANTHER" id="PTHR16026:SF0">
    <property type="entry name" value="CARTILAGE ACIDIC PROTEIN 1"/>
    <property type="match status" value="1"/>
</dbReference>
<dbReference type="PANTHER" id="PTHR16026">
    <property type="entry name" value="CARTILAGE ACIDIC PROTEIN 1"/>
    <property type="match status" value="1"/>
</dbReference>
<dbReference type="InterPro" id="IPR027039">
    <property type="entry name" value="Crtac1"/>
</dbReference>
<keyword evidence="1" id="KW-0732">Signal</keyword>
<dbReference type="InterPro" id="IPR011519">
    <property type="entry name" value="UnbV_ASPIC"/>
</dbReference>
<proteinExistence type="predicted"/>
<sequence>MIKNLIVIKHIFKNIFYLGLLGIMGISCQQQETLFTLKTPEETGIQFANIVTESEQENILNYEYFYNGGGVAAADFNNDGLTDLYFTGNQVLNALYLNKGEMQFEDITSKAEVAGRQSAWKTGVSVVDINADGWLDIYVCYSGLRPEEIRKNQLFINNHNLTFTEKAQEYGLDDSGYSTQASFVDYDLDGDLDCFLINHNLAGYQRKEAAVMRAARDYNAGDKLFRNDKGHFTDVSEQAGIKGNPLGFGLGVMVSDINQDGYPDIYVTNDYVEDDYLYINQKNGTFKDELRERIGHTSYSSMGVDIADINNDNLPDIFTLDMLPEDNARQKLLLWPDNWNTYQAQLQNGFWHANMRNMLQVNQGNGQFAEIGQLAGVSNTDWSWGTLMADFDLDGYKDIFVSNGLGKDYTNADFIKYYNDEEAYGSKKPLLDHLKQMPTSQTKNYIFRNNHQLGFVNEQVNWGFDRATVASGAVYADLDNDGDIEIITNNLNDKAHVYENQSQNIQPDFHSVKVKLTGSSQNPFAIGAKVQVRVQGKDSTMTLTQEIANSRGFQSSSIEPLTFGIGTGKVISVKVFWPDAQGSITELCQPKADNKYDIIYQKTPTCNALQSEQKVNPIFTKTTIPSAVSEIALTNNFDRQVMLPMHYSYTGPKMVAGDFNKDGQMDVWVCGNALSSPVIYLAKGEGFTQQKLSSPPVFQQDAVVGDFNGDQWPDVYVTVGNYANAQLSEQQDQLWLNDGKGNLKLAQIIEDGLNTKTVKASDFDKDGDLDVFVGGHIQPNRFPVAEKSAILWNDGKGHFTKQELEAYGLITGVEADDFDQNGTTDLVVVGEWMSLIILKNKGSRTFEIQTTDIPSGWYTSIAQADLDGDKDLDLVLGNMGLNTQIRASKVEPASLVFDDFDMNGTVDFFLNYYIQGKSYPACTRDEMAEQMPILKKKFPDYATFAKATIEDVFDQAALEKAHRLEITNLKTLVLENQKGKFVAHQLPMQAQYAPVYAIALQDFDKDGKTDILLAGNNSKLRLRIGKVDANYGILLKNKGKFAFENLPVAQTGLFFKGDIKSILALPKHLFVGKNNEGVEGYVWK</sequence>
<dbReference type="EMBL" id="JASHID010000012">
    <property type="protein sequence ID" value="MDI9865931.1"/>
    <property type="molecule type" value="Genomic_DNA"/>
</dbReference>
<name>A0ABT6YRZ2_9BACT</name>
<dbReference type="Pfam" id="PF07593">
    <property type="entry name" value="UnbV_ASPIC"/>
    <property type="match status" value="1"/>
</dbReference>
<dbReference type="InterPro" id="IPR028994">
    <property type="entry name" value="Integrin_alpha_N"/>
</dbReference>
<dbReference type="RefSeq" id="WP_283370859.1">
    <property type="nucleotide sequence ID" value="NZ_JASHID010000012.1"/>
</dbReference>
<dbReference type="InterPro" id="IPR013517">
    <property type="entry name" value="FG-GAP"/>
</dbReference>
<evidence type="ECO:0000313" key="3">
    <source>
        <dbReference type="EMBL" id="MDI9865931.1"/>
    </source>
</evidence>
<protein>
    <submittedName>
        <fullName evidence="3">VCBS repeat-containing protein</fullName>
    </submittedName>
</protein>
<dbReference type="PROSITE" id="PS51257">
    <property type="entry name" value="PROKAR_LIPOPROTEIN"/>
    <property type="match status" value="1"/>
</dbReference>
<dbReference type="Pfam" id="PF13517">
    <property type="entry name" value="FG-GAP_3"/>
    <property type="match status" value="4"/>
</dbReference>
<evidence type="ECO:0000313" key="4">
    <source>
        <dbReference type="Proteomes" id="UP001236569"/>
    </source>
</evidence>
<feature type="domain" description="ASPIC/UnbV" evidence="2">
    <location>
        <begin position="525"/>
        <end position="595"/>
    </location>
</feature>
<gene>
    <name evidence="3" type="ORF">QM480_16425</name>
</gene>
<dbReference type="SUPFAM" id="SSF69318">
    <property type="entry name" value="Integrin alpha N-terminal domain"/>
    <property type="match status" value="3"/>
</dbReference>
<evidence type="ECO:0000256" key="1">
    <source>
        <dbReference type="ARBA" id="ARBA00022729"/>
    </source>
</evidence>
<evidence type="ECO:0000259" key="2">
    <source>
        <dbReference type="Pfam" id="PF07593"/>
    </source>
</evidence>
<dbReference type="Proteomes" id="UP001236569">
    <property type="component" value="Unassembled WGS sequence"/>
</dbReference>
<keyword evidence="4" id="KW-1185">Reference proteome</keyword>
<organism evidence="3 4">
    <name type="scientific">Flectobacillus longus</name>
    <dbReference type="NCBI Taxonomy" id="2984207"/>
    <lineage>
        <taxon>Bacteria</taxon>
        <taxon>Pseudomonadati</taxon>
        <taxon>Bacteroidota</taxon>
        <taxon>Cytophagia</taxon>
        <taxon>Cytophagales</taxon>
        <taxon>Flectobacillaceae</taxon>
        <taxon>Flectobacillus</taxon>
    </lineage>
</organism>
<reference evidence="3 4" key="1">
    <citation type="submission" date="2023-05" db="EMBL/GenBank/DDBJ databases">
        <title>Novel species of genus Flectobacillus isolated from stream in China.</title>
        <authorList>
            <person name="Lu H."/>
        </authorList>
    </citation>
    <scope>NUCLEOTIDE SEQUENCE [LARGE SCALE GENOMIC DNA]</scope>
    <source>
        <strain evidence="3 4">DC10W</strain>
    </source>
</reference>
<accession>A0ABT6YRZ2</accession>
<comment type="caution">
    <text evidence="3">The sequence shown here is derived from an EMBL/GenBank/DDBJ whole genome shotgun (WGS) entry which is preliminary data.</text>
</comment>
<dbReference type="Gene3D" id="2.130.10.130">
    <property type="entry name" value="Integrin alpha, N-terminal"/>
    <property type="match status" value="4"/>
</dbReference>